<dbReference type="AlphaFoldDB" id="A0A6A4QPS7"/>
<name>A0A6A4QPS7_LUPAL</name>
<keyword evidence="2" id="KW-1185">Reference proteome</keyword>
<dbReference type="EMBL" id="WOCE01000004">
    <property type="protein sequence ID" value="KAE9615543.1"/>
    <property type="molecule type" value="Genomic_DNA"/>
</dbReference>
<dbReference type="Proteomes" id="UP000447434">
    <property type="component" value="Chromosome 4"/>
</dbReference>
<dbReference type="PANTHER" id="PTHR47434:SF1">
    <property type="entry name" value="PROTEIN PTST HOMOLOG 2, CHLOROPLASTIC"/>
    <property type="match status" value="1"/>
</dbReference>
<evidence type="ECO:0000313" key="1">
    <source>
        <dbReference type="EMBL" id="KAE9615543.1"/>
    </source>
</evidence>
<dbReference type="OrthoDB" id="531008at2759"/>
<gene>
    <name evidence="1" type="ORF">Lalb_Chr04g0256401</name>
</gene>
<evidence type="ECO:0000313" key="2">
    <source>
        <dbReference type="Proteomes" id="UP000447434"/>
    </source>
</evidence>
<organism evidence="1 2">
    <name type="scientific">Lupinus albus</name>
    <name type="common">White lupine</name>
    <name type="synonym">Lupinus termis</name>
    <dbReference type="NCBI Taxonomy" id="3870"/>
    <lineage>
        <taxon>Eukaryota</taxon>
        <taxon>Viridiplantae</taxon>
        <taxon>Streptophyta</taxon>
        <taxon>Embryophyta</taxon>
        <taxon>Tracheophyta</taxon>
        <taxon>Spermatophyta</taxon>
        <taxon>Magnoliopsida</taxon>
        <taxon>eudicotyledons</taxon>
        <taxon>Gunneridae</taxon>
        <taxon>Pentapetalae</taxon>
        <taxon>rosids</taxon>
        <taxon>fabids</taxon>
        <taxon>Fabales</taxon>
        <taxon>Fabaceae</taxon>
        <taxon>Papilionoideae</taxon>
        <taxon>50 kb inversion clade</taxon>
        <taxon>genistoids sensu lato</taxon>
        <taxon>core genistoids</taxon>
        <taxon>Genisteae</taxon>
        <taxon>Lupinus</taxon>
    </lineage>
</organism>
<dbReference type="PANTHER" id="PTHR47434">
    <property type="entry name" value="PROTEIN PTST HOMOLOG 3, CHLOROPLASTIC"/>
    <property type="match status" value="1"/>
</dbReference>
<proteinExistence type="predicted"/>
<accession>A0A6A4QPS7</accession>
<reference evidence="2" key="1">
    <citation type="journal article" date="2020" name="Nat. Commun.">
        <title>Genome sequence of the cluster root forming white lupin.</title>
        <authorList>
            <person name="Hufnagel B."/>
            <person name="Marques A."/>
            <person name="Soriano A."/>
            <person name="Marques L."/>
            <person name="Divol F."/>
            <person name="Doumas P."/>
            <person name="Sallet E."/>
            <person name="Mancinotti D."/>
            <person name="Carrere S."/>
            <person name="Marande W."/>
            <person name="Arribat S."/>
            <person name="Keller J."/>
            <person name="Huneau C."/>
            <person name="Blein T."/>
            <person name="Aime D."/>
            <person name="Laguerre M."/>
            <person name="Taylor J."/>
            <person name="Schubert V."/>
            <person name="Nelson M."/>
            <person name="Geu-Flores F."/>
            <person name="Crespi M."/>
            <person name="Gallardo-Guerrero K."/>
            <person name="Delaux P.-M."/>
            <person name="Salse J."/>
            <person name="Berges H."/>
            <person name="Guyot R."/>
            <person name="Gouzy J."/>
            <person name="Peret B."/>
        </authorList>
    </citation>
    <scope>NUCLEOTIDE SEQUENCE [LARGE SCALE GENOMIC DNA]</scope>
    <source>
        <strain evidence="2">cv. Amiga</strain>
    </source>
</reference>
<sequence>MSTDIEAGESGIEGILNRLKKERNSSYGLEFREKEDTVSSENNEDKDHRTTMEAVNALIGSSFKIREFYDEPLNGETGLGSLDRNANLNDIKSCILHLESDLSYLLHLLRSTSNKVTSKTENEIINAQDRLHQIIAKLGVLEGKMELAIMDAQKIIEEKQKMINDAQRALQLLKLWFGLILLQKFF</sequence>
<protein>
    <submittedName>
        <fullName evidence="1">Uncharacterized protein</fullName>
    </submittedName>
</protein>
<comment type="caution">
    <text evidence="1">The sequence shown here is derived from an EMBL/GenBank/DDBJ whole genome shotgun (WGS) entry which is preliminary data.</text>
</comment>